<proteinExistence type="predicted"/>
<evidence type="ECO:0008006" key="4">
    <source>
        <dbReference type="Google" id="ProtNLM"/>
    </source>
</evidence>
<dbReference type="InterPro" id="IPR010026">
    <property type="entry name" value="Phage_holin_LL-H"/>
</dbReference>
<feature type="transmembrane region" description="Helical" evidence="1">
    <location>
        <begin position="6"/>
        <end position="24"/>
    </location>
</feature>
<dbReference type="TCDB" id="1.E.26.1.12">
    <property type="family name" value="the holin llh (holin llh) family"/>
</dbReference>
<dbReference type="Pfam" id="PF09682">
    <property type="entry name" value="Phage_holin_6_1"/>
    <property type="match status" value="1"/>
</dbReference>
<keyword evidence="1" id="KW-1133">Transmembrane helix</keyword>
<organism evidence="2 3">
    <name type="scientific">Nitrolancea hollandica Lb</name>
    <dbReference type="NCBI Taxonomy" id="1129897"/>
    <lineage>
        <taxon>Bacteria</taxon>
        <taxon>Pseudomonadati</taxon>
        <taxon>Thermomicrobiota</taxon>
        <taxon>Thermomicrobia</taxon>
        <taxon>Sphaerobacterales</taxon>
        <taxon>Sphaerobacterineae</taxon>
        <taxon>Sphaerobacteraceae</taxon>
        <taxon>Nitrolancea</taxon>
    </lineage>
</organism>
<evidence type="ECO:0000313" key="3">
    <source>
        <dbReference type="Proteomes" id="UP000004221"/>
    </source>
</evidence>
<sequence length="109" mass="11989">MADAFVQAAVALVPIILTVLVAAIRQRFKVEQIERVDRIAQASVYAVELISQSAGYDSRAKLAEAVRRARSLAASHGIQLSDEQWQTLIEAAVSDLQAFRREIKRPAGE</sequence>
<dbReference type="AlphaFoldDB" id="I4EL39"/>
<keyword evidence="1" id="KW-0812">Transmembrane</keyword>
<gene>
    <name evidence="2" type="ORF">NITHO_4920012</name>
</gene>
<protein>
    <recommendedName>
        <fullName evidence="4">Phage holin, LL-H family</fullName>
    </recommendedName>
</protein>
<evidence type="ECO:0000313" key="2">
    <source>
        <dbReference type="EMBL" id="CCF85401.1"/>
    </source>
</evidence>
<reference evidence="2 3" key="1">
    <citation type="journal article" date="2012" name="ISME J.">
        <title>Nitrification expanded: discovery, physiology and genomics of a nitrite-oxidizing bacterium from the phylum Chloroflexi.</title>
        <authorList>
            <person name="Sorokin D.Y."/>
            <person name="Lucker S."/>
            <person name="Vejmelkova D."/>
            <person name="Kostrikina N.A."/>
            <person name="Kleerebezem R."/>
            <person name="Rijpstra W.I."/>
            <person name="Damste J.S."/>
            <person name="Le Paslier D."/>
            <person name="Muyzer G."/>
            <person name="Wagner M."/>
            <person name="van Loosdrecht M.C."/>
            <person name="Daims H."/>
        </authorList>
    </citation>
    <scope>NUCLEOTIDE SEQUENCE [LARGE SCALE GENOMIC DNA]</scope>
    <source>
        <strain evidence="3">none</strain>
    </source>
</reference>
<dbReference type="EMBL" id="CAGS01000437">
    <property type="protein sequence ID" value="CCF85401.1"/>
    <property type="molecule type" value="Genomic_DNA"/>
</dbReference>
<comment type="caution">
    <text evidence="2">The sequence shown here is derived from an EMBL/GenBank/DDBJ whole genome shotgun (WGS) entry which is preliminary data.</text>
</comment>
<keyword evidence="1" id="KW-0472">Membrane</keyword>
<dbReference type="Proteomes" id="UP000004221">
    <property type="component" value="Unassembled WGS sequence"/>
</dbReference>
<evidence type="ECO:0000256" key="1">
    <source>
        <dbReference type="SAM" id="Phobius"/>
    </source>
</evidence>
<name>I4EL39_9BACT</name>
<accession>I4EL39</accession>
<keyword evidence="3" id="KW-1185">Reference proteome</keyword>